<proteinExistence type="predicted"/>
<dbReference type="Proteomes" id="UP001519641">
    <property type="component" value="Unassembled WGS sequence"/>
</dbReference>
<evidence type="ECO:0000256" key="1">
    <source>
        <dbReference type="SAM" id="MobiDB-lite"/>
    </source>
</evidence>
<protein>
    <submittedName>
        <fullName evidence="2">Uncharacterized protein</fullName>
    </submittedName>
</protein>
<name>A0ABS5VCH1_9MICO</name>
<evidence type="ECO:0000313" key="3">
    <source>
        <dbReference type="Proteomes" id="UP001519641"/>
    </source>
</evidence>
<keyword evidence="3" id="KW-1185">Reference proteome</keyword>
<gene>
    <name evidence="2" type="ORF">KK097_01530</name>
</gene>
<organism evidence="2 3">
    <name type="scientific">Curtobacterium aurantiacum</name>
    <dbReference type="NCBI Taxonomy" id="3236919"/>
    <lineage>
        <taxon>Bacteria</taxon>
        <taxon>Bacillati</taxon>
        <taxon>Actinomycetota</taxon>
        <taxon>Actinomycetes</taxon>
        <taxon>Micrococcales</taxon>
        <taxon>Microbacteriaceae</taxon>
        <taxon>Curtobacterium</taxon>
    </lineage>
</organism>
<comment type="caution">
    <text evidence="2">The sequence shown here is derived from an EMBL/GenBank/DDBJ whole genome shotgun (WGS) entry which is preliminary data.</text>
</comment>
<sequence length="63" mass="6902">MSAASRHVPGDPFLDVLRGRPGEWHRRGMTPPSELDAIVERRLAGVVRGVPADPTYADFFVTA</sequence>
<reference evidence="2 3" key="1">
    <citation type="submission" date="2021-05" db="EMBL/GenBank/DDBJ databases">
        <title>Whole genome sequence of Curtobacterium flaccumfaciens pv. flaccumfaciens strain CFBP 8819.</title>
        <authorList>
            <person name="Osdaghi E."/>
            <person name="Taghouti G."/>
            <person name="Portier P."/>
            <person name="Fazliarab A."/>
            <person name="Taghavi S.M."/>
            <person name="Briand M."/>
            <person name="Le-Saux M."/>
            <person name="Jacques M.-A."/>
        </authorList>
    </citation>
    <scope>NUCLEOTIDE SEQUENCE [LARGE SCALE GENOMIC DNA]</scope>
    <source>
        <strain evidence="2 3">CFBP 8819</strain>
    </source>
</reference>
<feature type="compositionally biased region" description="Basic and acidic residues" evidence="1">
    <location>
        <begin position="17"/>
        <end position="26"/>
    </location>
</feature>
<accession>A0ABS5VCH1</accession>
<feature type="region of interest" description="Disordered" evidence="1">
    <location>
        <begin position="1"/>
        <end position="30"/>
    </location>
</feature>
<evidence type="ECO:0000313" key="2">
    <source>
        <dbReference type="EMBL" id="MBT1586493.1"/>
    </source>
</evidence>
<dbReference type="EMBL" id="JAHEWS010000001">
    <property type="protein sequence ID" value="MBT1586493.1"/>
    <property type="molecule type" value="Genomic_DNA"/>
</dbReference>
<dbReference type="RefSeq" id="WP_214543463.1">
    <property type="nucleotide sequence ID" value="NZ_JAHEWS010000001.1"/>
</dbReference>